<proteinExistence type="predicted"/>
<organism evidence="1">
    <name type="scientific">marine metagenome</name>
    <dbReference type="NCBI Taxonomy" id="408172"/>
    <lineage>
        <taxon>unclassified sequences</taxon>
        <taxon>metagenomes</taxon>
        <taxon>ecological metagenomes</taxon>
    </lineage>
</organism>
<dbReference type="SUPFAM" id="SSF48452">
    <property type="entry name" value="TPR-like"/>
    <property type="match status" value="1"/>
</dbReference>
<name>A0A382NNV6_9ZZZZ</name>
<dbReference type="AlphaFoldDB" id="A0A382NNV6"/>
<sequence>MENEENIQDAFDIYTESLKYKPTHSYLRKSIGSLHRSLGNNRKSINIYKELLKGNSLSAKYNMELAESYYADGNLEKALEYLKVAVDIWQDADGTYESA</sequence>
<protein>
    <submittedName>
        <fullName evidence="1">Uncharacterized protein</fullName>
    </submittedName>
</protein>
<accession>A0A382NNV6</accession>
<dbReference type="EMBL" id="UINC01101800">
    <property type="protein sequence ID" value="SVC62899.1"/>
    <property type="molecule type" value="Genomic_DNA"/>
</dbReference>
<dbReference type="InterPro" id="IPR011990">
    <property type="entry name" value="TPR-like_helical_dom_sf"/>
</dbReference>
<gene>
    <name evidence="1" type="ORF">METZ01_LOCUS315753</name>
</gene>
<evidence type="ECO:0000313" key="1">
    <source>
        <dbReference type="EMBL" id="SVC62899.1"/>
    </source>
</evidence>
<feature type="non-terminal residue" evidence="1">
    <location>
        <position position="99"/>
    </location>
</feature>
<dbReference type="Pfam" id="PF13432">
    <property type="entry name" value="TPR_16"/>
    <property type="match status" value="1"/>
</dbReference>
<dbReference type="Gene3D" id="1.25.40.10">
    <property type="entry name" value="Tetratricopeptide repeat domain"/>
    <property type="match status" value="1"/>
</dbReference>
<reference evidence="1" key="1">
    <citation type="submission" date="2018-05" db="EMBL/GenBank/DDBJ databases">
        <authorList>
            <person name="Lanie J.A."/>
            <person name="Ng W.-L."/>
            <person name="Kazmierczak K.M."/>
            <person name="Andrzejewski T.M."/>
            <person name="Davidsen T.M."/>
            <person name="Wayne K.J."/>
            <person name="Tettelin H."/>
            <person name="Glass J.I."/>
            <person name="Rusch D."/>
            <person name="Podicherti R."/>
            <person name="Tsui H.-C.T."/>
            <person name="Winkler M.E."/>
        </authorList>
    </citation>
    <scope>NUCLEOTIDE SEQUENCE</scope>
</reference>